<sequence>MNCHQVNLHPGLLSRLLTHLILAGCLLSGCVLPQGDGAVPAPAPVTLTVAGSTEMRPLLLELTSVYSERNPHVQFTLLGGGSRMGERWVAAGQVDIAASTAVYPDAETPTGLVRIPVGLDGIAVVVNTDNPVESLTMVQVRDLFRGRALNWEEVGGVAREVLLVSRERGSATRELFEERVMDEDRVALTAVVMSTSSNVVEYVAAHPDAIGYVTSAYLSQTGMPPSSNGENASDTSTAERTVKSISVEGRVPFNSDLANHQYPLARALYLLFRQSGAPSIQNIVDFVLSEEGQAIIARYHVPIR</sequence>
<proteinExistence type="predicted"/>
<organism evidence="3">
    <name type="scientific">Caldilineaceae bacterium SB0675_bin_29</name>
    <dbReference type="NCBI Taxonomy" id="2605266"/>
    <lineage>
        <taxon>Bacteria</taxon>
        <taxon>Bacillati</taxon>
        <taxon>Chloroflexota</taxon>
        <taxon>Caldilineae</taxon>
        <taxon>Caldilineales</taxon>
        <taxon>Caldilineaceae</taxon>
    </lineage>
</organism>
<dbReference type="Gene3D" id="3.40.190.10">
    <property type="entry name" value="Periplasmic binding protein-like II"/>
    <property type="match status" value="2"/>
</dbReference>
<dbReference type="PANTHER" id="PTHR30570">
    <property type="entry name" value="PERIPLASMIC PHOSPHATE BINDING COMPONENT OF PHOSPHATE ABC TRANSPORTER"/>
    <property type="match status" value="1"/>
</dbReference>
<reference evidence="3" key="1">
    <citation type="submission" date="2019-09" db="EMBL/GenBank/DDBJ databases">
        <title>Characterisation of the sponge microbiome using genome-centric metagenomics.</title>
        <authorList>
            <person name="Engelberts J.P."/>
            <person name="Robbins S.J."/>
            <person name="De Goeij J.M."/>
            <person name="Aranda M."/>
            <person name="Bell S.C."/>
            <person name="Webster N.S."/>
        </authorList>
    </citation>
    <scope>NUCLEOTIDE SEQUENCE</scope>
    <source>
        <strain evidence="3">SB0675_bin_29</strain>
    </source>
</reference>
<dbReference type="InterPro" id="IPR050811">
    <property type="entry name" value="Phosphate_ABC_transporter"/>
</dbReference>
<feature type="domain" description="PBP" evidence="2">
    <location>
        <begin position="40"/>
        <end position="291"/>
    </location>
</feature>
<keyword evidence="1" id="KW-0732">Signal</keyword>
<dbReference type="InterPro" id="IPR024370">
    <property type="entry name" value="PBP_domain"/>
</dbReference>
<comment type="caution">
    <text evidence="3">The sequence shown here is derived from an EMBL/GenBank/DDBJ whole genome shotgun (WGS) entry which is preliminary data.</text>
</comment>
<protein>
    <submittedName>
        <fullName evidence="3">Phosphate ABC transporter substrate-binding protein</fullName>
    </submittedName>
</protein>
<dbReference type="EMBL" id="VYDA01000016">
    <property type="protein sequence ID" value="MYH60284.1"/>
    <property type="molecule type" value="Genomic_DNA"/>
</dbReference>
<gene>
    <name evidence="3" type="ORF">F4148_00435</name>
</gene>
<name>A0A6B1G278_9CHLR</name>
<evidence type="ECO:0000259" key="2">
    <source>
        <dbReference type="Pfam" id="PF12849"/>
    </source>
</evidence>
<dbReference type="PANTHER" id="PTHR30570:SF1">
    <property type="entry name" value="PHOSPHATE-BINDING PROTEIN PSTS"/>
    <property type="match status" value="1"/>
</dbReference>
<dbReference type="AlphaFoldDB" id="A0A6B1G278"/>
<evidence type="ECO:0000313" key="3">
    <source>
        <dbReference type="EMBL" id="MYH60284.1"/>
    </source>
</evidence>
<accession>A0A6B1G278</accession>
<dbReference type="SUPFAM" id="SSF53850">
    <property type="entry name" value="Periplasmic binding protein-like II"/>
    <property type="match status" value="1"/>
</dbReference>
<dbReference type="CDD" id="cd13653">
    <property type="entry name" value="PBP2_phosphate_like_1"/>
    <property type="match status" value="1"/>
</dbReference>
<dbReference type="Pfam" id="PF12849">
    <property type="entry name" value="PBP_like_2"/>
    <property type="match status" value="1"/>
</dbReference>
<evidence type="ECO:0000256" key="1">
    <source>
        <dbReference type="ARBA" id="ARBA00022729"/>
    </source>
</evidence>